<reference evidence="2" key="1">
    <citation type="journal article" date="2019" name="PLoS Negl. Trop. Dis.">
        <title>Revisiting the worldwide diversity of Leptospira species in the environment.</title>
        <authorList>
            <person name="Vincent A.T."/>
            <person name="Schiettekatte O."/>
            <person name="Bourhy P."/>
            <person name="Veyrier F.J."/>
            <person name="Picardeau M."/>
        </authorList>
    </citation>
    <scope>NUCLEOTIDE SEQUENCE [LARGE SCALE GENOMIC DNA]</scope>
    <source>
        <strain evidence="2">201800299</strain>
    </source>
</reference>
<dbReference type="AlphaFoldDB" id="A0A5F1YEP5"/>
<sequence>MSLYGIVSYFPEEEFQDAYEIRKSASERAYAAFERIKTLRSEKNIPIDPVIDPYNSGLVGVEISSVTSSAGKLSAKLVSLHPDFAAWFVQRFREAGLKPGDTISAGITGSFPALNVAFFAAADAMGLKTIVIGSVSSSQFGANLPGLLWPDMEGDLIKNGFIENRTSFFSVGGIDDRGIGIDKEGADLIRDSISKNGYRFLSSDSFEQSLLKRMRIYETSNILLYVNIGGGTVSAGTGLGKGRIPRGIVFSSDENISSPDSVMKRFLEKKIPILHVIGIESLASEAGMKYEIGTVAIPGSSNLLIRRKPSRSLAAFALAVLILFLWIFSGRISNGSEQTQNPSVRL</sequence>
<evidence type="ECO:0000256" key="1">
    <source>
        <dbReference type="SAM" id="Phobius"/>
    </source>
</evidence>
<keyword evidence="1" id="KW-1133">Transmembrane helix</keyword>
<proteinExistence type="predicted"/>
<dbReference type="Proteomes" id="UP000298277">
    <property type="component" value="Unassembled WGS sequence"/>
</dbReference>
<dbReference type="NCBIfam" id="TIGR04332">
    <property type="entry name" value="gamma_Glu_sys"/>
    <property type="match status" value="1"/>
</dbReference>
<keyword evidence="3" id="KW-1185">Reference proteome</keyword>
<dbReference type="EMBL" id="RQFA01000014">
    <property type="protein sequence ID" value="TGK37614.1"/>
    <property type="molecule type" value="Genomic_DNA"/>
</dbReference>
<feature type="transmembrane region" description="Helical" evidence="1">
    <location>
        <begin position="313"/>
        <end position="332"/>
    </location>
</feature>
<accession>A0A5F1YEP5</accession>
<comment type="caution">
    <text evidence="2">The sequence shown here is derived from an EMBL/GenBank/DDBJ whole genome shotgun (WGS) entry which is preliminary data.</text>
</comment>
<organism evidence="2 3">
    <name type="scientific">Leptospira gomenensis</name>
    <dbReference type="NCBI Taxonomy" id="2484974"/>
    <lineage>
        <taxon>Bacteria</taxon>
        <taxon>Pseudomonadati</taxon>
        <taxon>Spirochaetota</taxon>
        <taxon>Spirochaetia</taxon>
        <taxon>Leptospirales</taxon>
        <taxon>Leptospiraceae</taxon>
        <taxon>Leptospira</taxon>
    </lineage>
</organism>
<dbReference type="OrthoDB" id="6233025at2"/>
<name>A0A5F1YEP5_9LEPT</name>
<evidence type="ECO:0000313" key="3">
    <source>
        <dbReference type="Proteomes" id="UP000298277"/>
    </source>
</evidence>
<evidence type="ECO:0000313" key="2">
    <source>
        <dbReference type="EMBL" id="TGK37614.1"/>
    </source>
</evidence>
<dbReference type="InterPro" id="IPR027602">
    <property type="entry name" value="PGA_system"/>
</dbReference>
<protein>
    <submittedName>
        <fullName evidence="2">Poly-gamma-glutamate system protein</fullName>
    </submittedName>
</protein>
<keyword evidence="1" id="KW-0812">Transmembrane</keyword>
<keyword evidence="1" id="KW-0472">Membrane</keyword>
<gene>
    <name evidence="2" type="primary">pgsW</name>
    <name evidence="2" type="ORF">EHQ17_02935</name>
</gene>